<reference evidence="3" key="1">
    <citation type="journal article" date="2021" name="PeerJ">
        <title>Extensive microbial diversity within the chicken gut microbiome revealed by metagenomics and culture.</title>
        <authorList>
            <person name="Gilroy R."/>
            <person name="Ravi A."/>
            <person name="Getino M."/>
            <person name="Pursley I."/>
            <person name="Horton D.L."/>
            <person name="Alikhan N.F."/>
            <person name="Baker D."/>
            <person name="Gharbi K."/>
            <person name="Hall N."/>
            <person name="Watson M."/>
            <person name="Adriaenssens E.M."/>
            <person name="Foster-Nyarko E."/>
            <person name="Jarju S."/>
            <person name="Secka A."/>
            <person name="Antonio M."/>
            <person name="Oren A."/>
            <person name="Chaudhuri R.R."/>
            <person name="La Ragione R."/>
            <person name="Hildebrand F."/>
            <person name="Pallen M.J."/>
        </authorList>
    </citation>
    <scope>NUCLEOTIDE SEQUENCE</scope>
    <source>
        <strain evidence="3">578</strain>
    </source>
</reference>
<feature type="transmembrane region" description="Helical" evidence="2">
    <location>
        <begin position="752"/>
        <end position="773"/>
    </location>
</feature>
<accession>A0A921KBQ7</accession>
<dbReference type="EMBL" id="DYWK01000009">
    <property type="protein sequence ID" value="HJF18638.1"/>
    <property type="molecule type" value="Genomic_DNA"/>
</dbReference>
<protein>
    <recommendedName>
        <fullName evidence="5">Glycosyltransferase</fullName>
    </recommendedName>
</protein>
<evidence type="ECO:0008006" key="5">
    <source>
        <dbReference type="Google" id="ProtNLM"/>
    </source>
</evidence>
<keyword evidence="2" id="KW-0472">Membrane</keyword>
<organism evidence="3 4">
    <name type="scientific">Aeriscardovia aeriphila</name>
    <dbReference type="NCBI Taxonomy" id="218139"/>
    <lineage>
        <taxon>Bacteria</taxon>
        <taxon>Bacillati</taxon>
        <taxon>Actinomycetota</taxon>
        <taxon>Actinomycetes</taxon>
        <taxon>Bifidobacteriales</taxon>
        <taxon>Bifidobacteriaceae</taxon>
        <taxon>Aeriscardovia</taxon>
    </lineage>
</organism>
<dbReference type="Proteomes" id="UP000715651">
    <property type="component" value="Unassembled WGS sequence"/>
</dbReference>
<comment type="caution">
    <text evidence="3">The sequence shown here is derived from an EMBL/GenBank/DDBJ whole genome shotgun (WGS) entry which is preliminary data.</text>
</comment>
<feature type="transmembrane region" description="Helical" evidence="2">
    <location>
        <begin position="459"/>
        <end position="478"/>
    </location>
</feature>
<reference evidence="3" key="2">
    <citation type="submission" date="2021-09" db="EMBL/GenBank/DDBJ databases">
        <authorList>
            <person name="Gilroy R."/>
        </authorList>
    </citation>
    <scope>NUCLEOTIDE SEQUENCE</scope>
    <source>
        <strain evidence="3">578</strain>
    </source>
</reference>
<feature type="transmembrane region" description="Helical" evidence="2">
    <location>
        <begin position="813"/>
        <end position="832"/>
    </location>
</feature>
<feature type="transmembrane region" description="Helical" evidence="2">
    <location>
        <begin position="432"/>
        <end position="453"/>
    </location>
</feature>
<feature type="transmembrane region" description="Helical" evidence="2">
    <location>
        <begin position="397"/>
        <end position="420"/>
    </location>
</feature>
<feature type="transmembrane region" description="Helical" evidence="2">
    <location>
        <begin position="667"/>
        <end position="686"/>
    </location>
</feature>
<keyword evidence="2" id="KW-1133">Transmembrane helix</keyword>
<feature type="transmembrane region" description="Helical" evidence="2">
    <location>
        <begin position="853"/>
        <end position="874"/>
    </location>
</feature>
<name>A0A921KBQ7_9BIFI</name>
<gene>
    <name evidence="3" type="ORF">K8U78_05815</name>
</gene>
<evidence type="ECO:0000313" key="3">
    <source>
        <dbReference type="EMBL" id="HJF18638.1"/>
    </source>
</evidence>
<keyword evidence="2" id="KW-0812">Transmembrane</keyword>
<feature type="transmembrane region" description="Helical" evidence="2">
    <location>
        <begin position="368"/>
        <end position="391"/>
    </location>
</feature>
<feature type="transmembrane region" description="Helical" evidence="2">
    <location>
        <begin position="780"/>
        <end position="801"/>
    </location>
</feature>
<feature type="transmembrane region" description="Helical" evidence="2">
    <location>
        <begin position="236"/>
        <end position="257"/>
    </location>
</feature>
<feature type="transmembrane region" description="Helical" evidence="2">
    <location>
        <begin position="719"/>
        <end position="740"/>
    </location>
</feature>
<proteinExistence type="predicted"/>
<feature type="transmembrane region" description="Helical" evidence="2">
    <location>
        <begin position="602"/>
        <end position="631"/>
    </location>
</feature>
<feature type="transmembrane region" description="Helical" evidence="2">
    <location>
        <begin position="269"/>
        <end position="290"/>
    </location>
</feature>
<evidence type="ECO:0000256" key="1">
    <source>
        <dbReference type="SAM" id="MobiDB-lite"/>
    </source>
</evidence>
<feature type="region of interest" description="Disordered" evidence="1">
    <location>
        <begin position="1"/>
        <end position="21"/>
    </location>
</feature>
<evidence type="ECO:0000313" key="4">
    <source>
        <dbReference type="Proteomes" id="UP000715651"/>
    </source>
</evidence>
<evidence type="ECO:0000256" key="2">
    <source>
        <dbReference type="SAM" id="Phobius"/>
    </source>
</evidence>
<dbReference type="AlphaFoldDB" id="A0A921KBQ7"/>
<feature type="transmembrane region" description="Helical" evidence="2">
    <location>
        <begin position="40"/>
        <end position="62"/>
    </location>
</feature>
<sequence length="903" mass="100989">MSTAQSPQGTGLKIATTRDTPDNNSARIARAKAWLRRRRGLAISLLCAVLVILLVEIFVFNIRFWQSFSSPRALDPQSVRVTYSSGLQRSSSELFTVIDGQKSYVEVKPIDGYEFSDPIDMVHVVSTPQYTPDSSAELVGSSTENDATVTGERQWWVGVRVQVLPVGSNQWVTGEEQTYAPGVEASSYLKVDVLNNPHQRVQALRLWFQAPLGSTFAFGSLRLNDRPPFSISPLRVSLLVFVALFIICFVDPRSAFYRRRYNPRSPAQLALICVLLAPLALAAIVVPILLGGANIGPVKPTIGNYTYEQDQYARLADALIHGHPWLDLPVPDQLAQARNPYSMALRAQMLSEGVAPVFWDHVFWGGRWYVYFGLLPAVLFFVPFELLTTLFNGGQGYGLPATDAVLLTLFLLSVWCVLLVSRLIQRYFPQTSLGMALMLFFGVMTGSNLFFLLFKPDFYATPVALGVLLVFQGLWCWLSARRVVVGVRPGKRSWLARHVLPASLLLRLSPRDKLITRPWALSDGVYPPLASSKVARWHKPSRLPAACRMSSSASANSPRTSARTSAREFATYAHLATNKRQAQALWSTHPELTITYVSRPHLVWGTLLLAANIGARPHLVATALLAFVIFWPEIRRGVFFSWLQANAWKKDGGKARQLRWQSLTNDASVILTGLLTFLPFLAYNYWRFGSFTDFGNKYQLTVIDLTTYKEPLNLLAPIMYYYLLIPVKFSAHFPFLGIAATPLSSWQYEEQWSGGLLWLIPFTLLALITLVAWRQLRAKHLVGLVSGLWLLGLLLCAFDSYYAGLSLRYLADFAWTFALLAVLGALLAQAWARSLPDSPHHRFGLTKTRGLALVHSFVGLITLATFLLLLMMMFSPLRNSTLHDNASNLWFSVRALFVNGFTV</sequence>